<proteinExistence type="predicted"/>
<protein>
    <recommendedName>
        <fullName evidence="4">Protein kinase domain-containing protein</fullName>
    </recommendedName>
</protein>
<sequence length="523" mass="60506">MERFREARRNSESLPDIESPDFSPTPSPVGIHYPGPPGPRELPPRELPRHELDYPYNHLGIVVRPLELGHTDAEGANRNLAEHSAKYLDERRGGFVFVDWLSKPTSRVSVGLFMTVNQPHELVVIKRRLGVEFWQSGHFPGDDGEVRISTCPDPLRIRTLPCHRMETAARTPFVQTEAVMIHELGRMEDADAGYPPRPPFWMADKTFISKYYNGGTVLDLIYSYKNMGKSVPETFIWHYIAQMGRALCYLHTGNSPDPRFNAANAVGAFQEDMEDHPARKSVLKAGWQPIVHGAPNATHMYLHYPSEDEKYRSKALGNFSDSRPLIALGNFVGSSQATDAGWLRIANRLPPDMPEKETWVDKYEFAHTLWHLIFAFDPSVHHWERNPEYPEGHRMPRWKDFGPPRRSGDDARSPLVPQRSLFEEDVLRRDYSKELLAYADRFRYLLAAYPKDIEPTDLFQRLRFSNASDWARWPSNDQLYGETIMVADWKLWAATPHERDWENVKWTQDLLVDRPFRAPYRYP</sequence>
<dbReference type="Proteomes" id="UP001302126">
    <property type="component" value="Unassembled WGS sequence"/>
</dbReference>
<comment type="caution">
    <text evidence="2">The sequence shown here is derived from an EMBL/GenBank/DDBJ whole genome shotgun (WGS) entry which is preliminary data.</text>
</comment>
<keyword evidence="3" id="KW-1185">Reference proteome</keyword>
<feature type="compositionally biased region" description="Basic and acidic residues" evidence="1">
    <location>
        <begin position="1"/>
        <end position="11"/>
    </location>
</feature>
<feature type="region of interest" description="Disordered" evidence="1">
    <location>
        <begin position="394"/>
        <end position="414"/>
    </location>
</feature>
<reference evidence="2" key="1">
    <citation type="journal article" date="2023" name="Mol. Phylogenet. Evol.">
        <title>Genome-scale phylogeny and comparative genomics of the fungal order Sordariales.</title>
        <authorList>
            <person name="Hensen N."/>
            <person name="Bonometti L."/>
            <person name="Westerberg I."/>
            <person name="Brannstrom I.O."/>
            <person name="Guillou S."/>
            <person name="Cros-Aarteil S."/>
            <person name="Calhoun S."/>
            <person name="Haridas S."/>
            <person name="Kuo A."/>
            <person name="Mondo S."/>
            <person name="Pangilinan J."/>
            <person name="Riley R."/>
            <person name="LaButti K."/>
            <person name="Andreopoulos B."/>
            <person name="Lipzen A."/>
            <person name="Chen C."/>
            <person name="Yan M."/>
            <person name="Daum C."/>
            <person name="Ng V."/>
            <person name="Clum A."/>
            <person name="Steindorff A."/>
            <person name="Ohm R.A."/>
            <person name="Martin F."/>
            <person name="Silar P."/>
            <person name="Natvig D.O."/>
            <person name="Lalanne C."/>
            <person name="Gautier V."/>
            <person name="Ament-Velasquez S.L."/>
            <person name="Kruys A."/>
            <person name="Hutchinson M.I."/>
            <person name="Powell A.J."/>
            <person name="Barry K."/>
            <person name="Miller A.N."/>
            <person name="Grigoriev I.V."/>
            <person name="Debuchy R."/>
            <person name="Gladieux P."/>
            <person name="Hiltunen Thoren M."/>
            <person name="Johannesson H."/>
        </authorList>
    </citation>
    <scope>NUCLEOTIDE SEQUENCE</scope>
    <source>
        <strain evidence="2">PSN309</strain>
    </source>
</reference>
<dbReference type="AlphaFoldDB" id="A0AAN7AGB2"/>
<dbReference type="InterPro" id="IPR011009">
    <property type="entry name" value="Kinase-like_dom_sf"/>
</dbReference>
<name>A0AAN7AGB2_9PEZI</name>
<feature type="compositionally biased region" description="Basic and acidic residues" evidence="1">
    <location>
        <begin position="394"/>
        <end position="412"/>
    </location>
</feature>
<evidence type="ECO:0008006" key="4">
    <source>
        <dbReference type="Google" id="ProtNLM"/>
    </source>
</evidence>
<evidence type="ECO:0000313" key="3">
    <source>
        <dbReference type="Proteomes" id="UP001302126"/>
    </source>
</evidence>
<evidence type="ECO:0000256" key="1">
    <source>
        <dbReference type="SAM" id="MobiDB-lite"/>
    </source>
</evidence>
<dbReference type="SUPFAM" id="SSF56112">
    <property type="entry name" value="Protein kinase-like (PK-like)"/>
    <property type="match status" value="1"/>
</dbReference>
<gene>
    <name evidence="2" type="ORF">QBC35DRAFT_389141</name>
</gene>
<evidence type="ECO:0000313" key="2">
    <source>
        <dbReference type="EMBL" id="KAK4185604.1"/>
    </source>
</evidence>
<accession>A0AAN7AGB2</accession>
<feature type="non-terminal residue" evidence="2">
    <location>
        <position position="523"/>
    </location>
</feature>
<organism evidence="2 3">
    <name type="scientific">Podospora australis</name>
    <dbReference type="NCBI Taxonomy" id="1536484"/>
    <lineage>
        <taxon>Eukaryota</taxon>
        <taxon>Fungi</taxon>
        <taxon>Dikarya</taxon>
        <taxon>Ascomycota</taxon>
        <taxon>Pezizomycotina</taxon>
        <taxon>Sordariomycetes</taxon>
        <taxon>Sordariomycetidae</taxon>
        <taxon>Sordariales</taxon>
        <taxon>Podosporaceae</taxon>
        <taxon>Podospora</taxon>
    </lineage>
</organism>
<feature type="region of interest" description="Disordered" evidence="1">
    <location>
        <begin position="1"/>
        <end position="49"/>
    </location>
</feature>
<reference evidence="2" key="2">
    <citation type="submission" date="2023-05" db="EMBL/GenBank/DDBJ databases">
        <authorList>
            <consortium name="Lawrence Berkeley National Laboratory"/>
            <person name="Steindorff A."/>
            <person name="Hensen N."/>
            <person name="Bonometti L."/>
            <person name="Westerberg I."/>
            <person name="Brannstrom I.O."/>
            <person name="Guillou S."/>
            <person name="Cros-Aarteil S."/>
            <person name="Calhoun S."/>
            <person name="Haridas S."/>
            <person name="Kuo A."/>
            <person name="Mondo S."/>
            <person name="Pangilinan J."/>
            <person name="Riley R."/>
            <person name="Labutti K."/>
            <person name="Andreopoulos B."/>
            <person name="Lipzen A."/>
            <person name="Chen C."/>
            <person name="Yanf M."/>
            <person name="Daum C."/>
            <person name="Ng V."/>
            <person name="Clum A."/>
            <person name="Ohm R."/>
            <person name="Martin F."/>
            <person name="Silar P."/>
            <person name="Natvig D."/>
            <person name="Lalanne C."/>
            <person name="Gautier V."/>
            <person name="Ament-Velasquez S.L."/>
            <person name="Kruys A."/>
            <person name="Hutchinson M.I."/>
            <person name="Powell A.J."/>
            <person name="Barry K."/>
            <person name="Miller A.N."/>
            <person name="Grigoriev I.V."/>
            <person name="Debuchy R."/>
            <person name="Gladieux P."/>
            <person name="Thoren M.H."/>
            <person name="Johannesson H."/>
        </authorList>
    </citation>
    <scope>NUCLEOTIDE SEQUENCE</scope>
    <source>
        <strain evidence="2">PSN309</strain>
    </source>
</reference>
<dbReference type="EMBL" id="MU864445">
    <property type="protein sequence ID" value="KAK4185604.1"/>
    <property type="molecule type" value="Genomic_DNA"/>
</dbReference>